<evidence type="ECO:0000313" key="7">
    <source>
        <dbReference type="Proteomes" id="UP000182983"/>
    </source>
</evidence>
<keyword evidence="7" id="KW-1185">Reference proteome</keyword>
<dbReference type="CDD" id="cd02910">
    <property type="entry name" value="cupin_Yhhw_N"/>
    <property type="match status" value="1"/>
</dbReference>
<name>A0A1H6HD75_MAGFU</name>
<dbReference type="Pfam" id="PF02678">
    <property type="entry name" value="Pirin"/>
    <property type="match status" value="1"/>
</dbReference>
<evidence type="ECO:0000259" key="5">
    <source>
        <dbReference type="Pfam" id="PF17954"/>
    </source>
</evidence>
<comment type="cofactor">
    <cofactor evidence="2">
        <name>Fe cation</name>
        <dbReference type="ChEBI" id="CHEBI:24875"/>
    </cofactor>
    <text evidence="2">Binds 1 Fe cation per subunit.</text>
</comment>
<dbReference type="RefSeq" id="WP_074766524.1">
    <property type="nucleotide sequence ID" value="NZ_FNWO01000004.1"/>
</dbReference>
<dbReference type="AlphaFoldDB" id="A0A1H6HD75"/>
<dbReference type="InterPro" id="IPR041602">
    <property type="entry name" value="Quercetinase_C"/>
</dbReference>
<dbReference type="InterPro" id="IPR014710">
    <property type="entry name" value="RmlC-like_jellyroll"/>
</dbReference>
<dbReference type="InterPro" id="IPR003829">
    <property type="entry name" value="Pirin_N_dom"/>
</dbReference>
<proteinExistence type="inferred from homology"/>
<dbReference type="Pfam" id="PF17954">
    <property type="entry name" value="Pirin_C_2"/>
    <property type="match status" value="1"/>
</dbReference>
<evidence type="ECO:0000313" key="6">
    <source>
        <dbReference type="EMBL" id="SEH32145.1"/>
    </source>
</evidence>
<evidence type="ECO:0000256" key="3">
    <source>
        <dbReference type="RuleBase" id="RU003457"/>
    </source>
</evidence>
<evidence type="ECO:0000256" key="2">
    <source>
        <dbReference type="PIRSR" id="PIRSR006232-1"/>
    </source>
</evidence>
<dbReference type="PANTHER" id="PTHR43212">
    <property type="entry name" value="QUERCETIN 2,3-DIOXYGENASE"/>
    <property type="match status" value="1"/>
</dbReference>
<sequence>MSLVLRPAAARGHANHGWLDSRHTFSFADYFDPAQMGFRALRVINDDIVRPGTGFGMHGHRDMEIVSYVVAGELTHTDTTGSTGVLRRGDVQYMNAGTGIRHSEVNASVSEDVRLLQIWILPPRPGLPPSYRQETVSDADKHNGLALIAGPEGSGAALVTYRDVRVYAALLEAGRALTHPLNPGRGVWIQVVDGHLAVNGVALESGDGAAIESEETIRITAPDRAEFLLFDLD</sequence>
<evidence type="ECO:0000259" key="4">
    <source>
        <dbReference type="Pfam" id="PF02678"/>
    </source>
</evidence>
<dbReference type="CDD" id="cd20311">
    <property type="entry name" value="cupin_Yhhw_C"/>
    <property type="match status" value="1"/>
</dbReference>
<dbReference type="InterPro" id="IPR011051">
    <property type="entry name" value="RmlC_Cupin_sf"/>
</dbReference>
<accession>A0A1H6HD75</accession>
<dbReference type="PIRSF" id="PIRSF006232">
    <property type="entry name" value="Pirin"/>
    <property type="match status" value="1"/>
</dbReference>
<feature type="binding site" evidence="2">
    <location>
        <position position="104"/>
    </location>
    <ligand>
        <name>Fe cation</name>
        <dbReference type="ChEBI" id="CHEBI:24875"/>
    </ligand>
</feature>
<feature type="binding site" evidence="2">
    <location>
        <position position="60"/>
    </location>
    <ligand>
        <name>Fe cation</name>
        <dbReference type="ChEBI" id="CHEBI:24875"/>
    </ligand>
</feature>
<evidence type="ECO:0000256" key="1">
    <source>
        <dbReference type="ARBA" id="ARBA00008416"/>
    </source>
</evidence>
<feature type="domain" description="Quercetin 2,3-dioxygenase C-terminal cupin" evidence="5">
    <location>
        <begin position="147"/>
        <end position="232"/>
    </location>
</feature>
<dbReference type="EMBL" id="FNWO01000004">
    <property type="protein sequence ID" value="SEH32145.1"/>
    <property type="molecule type" value="Genomic_DNA"/>
</dbReference>
<gene>
    <name evidence="6" type="ORF">SAMN04244559_01186</name>
</gene>
<dbReference type="OrthoDB" id="9780903at2"/>
<dbReference type="SUPFAM" id="SSF51182">
    <property type="entry name" value="RmlC-like cupins"/>
    <property type="match status" value="1"/>
</dbReference>
<keyword evidence="2" id="KW-0408">Iron</keyword>
<feature type="domain" description="Pirin N-terminal" evidence="4">
    <location>
        <begin position="10"/>
        <end position="120"/>
    </location>
</feature>
<reference evidence="7" key="1">
    <citation type="submission" date="2016-10" db="EMBL/GenBank/DDBJ databases">
        <authorList>
            <person name="Varghese N."/>
            <person name="Submissions S."/>
        </authorList>
    </citation>
    <scope>NUCLEOTIDE SEQUENCE [LARGE SCALE GENOMIC DNA]</scope>
    <source>
        <strain evidence="7">DSM 13234</strain>
    </source>
</reference>
<dbReference type="GO" id="GO:0046872">
    <property type="term" value="F:metal ion binding"/>
    <property type="evidence" value="ECO:0007669"/>
    <property type="project" value="UniProtKB-KW"/>
</dbReference>
<feature type="binding site" evidence="2">
    <location>
        <position position="58"/>
    </location>
    <ligand>
        <name>Fe cation</name>
        <dbReference type="ChEBI" id="CHEBI:24875"/>
    </ligand>
</feature>
<dbReference type="Proteomes" id="UP000182983">
    <property type="component" value="Unassembled WGS sequence"/>
</dbReference>
<feature type="binding site" evidence="2">
    <location>
        <position position="102"/>
    </location>
    <ligand>
        <name>Fe cation</name>
        <dbReference type="ChEBI" id="CHEBI:24875"/>
    </ligand>
</feature>
<dbReference type="Gene3D" id="2.60.120.10">
    <property type="entry name" value="Jelly Rolls"/>
    <property type="match status" value="2"/>
</dbReference>
<dbReference type="PANTHER" id="PTHR43212:SF3">
    <property type="entry name" value="QUERCETIN 2,3-DIOXYGENASE"/>
    <property type="match status" value="1"/>
</dbReference>
<keyword evidence="2" id="KW-0479">Metal-binding</keyword>
<evidence type="ECO:0008006" key="8">
    <source>
        <dbReference type="Google" id="ProtNLM"/>
    </source>
</evidence>
<dbReference type="InterPro" id="IPR012093">
    <property type="entry name" value="Pirin"/>
</dbReference>
<comment type="similarity">
    <text evidence="1 3">Belongs to the pirin family.</text>
</comment>
<protein>
    <recommendedName>
        <fullName evidence="8">Pirin-related protein</fullName>
    </recommendedName>
</protein>
<organism evidence="6 7">
    <name type="scientific">Magnetospirillum fulvum</name>
    <name type="common">Rhodospirillum fulvum</name>
    <dbReference type="NCBI Taxonomy" id="1082"/>
    <lineage>
        <taxon>Bacteria</taxon>
        <taxon>Pseudomonadati</taxon>
        <taxon>Pseudomonadota</taxon>
        <taxon>Alphaproteobacteria</taxon>
        <taxon>Rhodospirillales</taxon>
        <taxon>Rhodospirillaceae</taxon>
        <taxon>Magnetospirillum</taxon>
    </lineage>
</organism>